<comment type="similarity">
    <text evidence="1 11">Belongs to the PyrK family.</text>
</comment>
<dbReference type="InterPro" id="IPR017938">
    <property type="entry name" value="Riboflavin_synthase-like_b-brl"/>
</dbReference>
<dbReference type="Gene3D" id="2.40.30.10">
    <property type="entry name" value="Translation factors"/>
    <property type="match status" value="1"/>
</dbReference>
<comment type="cofactor">
    <cofactor evidence="13">
        <name>[2Fe-2S] cluster</name>
        <dbReference type="ChEBI" id="CHEBI:190135"/>
    </cofactor>
    <text evidence="13">Binds 1 [2Fe-2S] cluster per subunit.</text>
</comment>
<dbReference type="InterPro" id="IPR037117">
    <property type="entry name" value="Dihydroorotate_DH_ele_sf"/>
</dbReference>
<dbReference type="Proteomes" id="UP000886887">
    <property type="component" value="Unassembled WGS sequence"/>
</dbReference>
<evidence type="ECO:0000256" key="5">
    <source>
        <dbReference type="ARBA" id="ARBA00022723"/>
    </source>
</evidence>
<evidence type="ECO:0000256" key="13">
    <source>
        <dbReference type="PIRSR" id="PIRSR006816-2"/>
    </source>
</evidence>
<reference evidence="15" key="1">
    <citation type="submission" date="2020-10" db="EMBL/GenBank/DDBJ databases">
        <authorList>
            <person name="Gilroy R."/>
        </authorList>
    </citation>
    <scope>NUCLEOTIDE SEQUENCE</scope>
    <source>
        <strain evidence="15">ChiSxjej2B14-6234</strain>
    </source>
</reference>
<keyword evidence="9 11" id="KW-0408">Iron</keyword>
<keyword evidence="10 11" id="KW-0411">Iron-sulfur</keyword>
<keyword evidence="8 11" id="KW-0249">Electron transport</keyword>
<comment type="cofactor">
    <cofactor evidence="11">
        <name>[2Fe-2S] cluster</name>
        <dbReference type="ChEBI" id="CHEBI:190135"/>
    </cofactor>
    <text evidence="11">Binds 1 [2Fe-2S] cluster per subunit.</text>
</comment>
<feature type="binding site" evidence="11 13">
    <location>
        <position position="223"/>
    </location>
    <ligand>
        <name>[2Fe-2S] cluster</name>
        <dbReference type="ChEBI" id="CHEBI:190135"/>
    </ligand>
</feature>
<dbReference type="GO" id="GO:0016491">
    <property type="term" value="F:oxidoreductase activity"/>
    <property type="evidence" value="ECO:0007669"/>
    <property type="project" value="InterPro"/>
</dbReference>
<comment type="caution">
    <text evidence="15">The sequence shown here is derived from an EMBL/GenBank/DDBJ whole genome shotgun (WGS) entry which is preliminary data.</text>
</comment>
<evidence type="ECO:0000259" key="14">
    <source>
        <dbReference type="PROSITE" id="PS51384"/>
    </source>
</evidence>
<evidence type="ECO:0000256" key="9">
    <source>
        <dbReference type="ARBA" id="ARBA00023004"/>
    </source>
</evidence>
<comment type="cofactor">
    <cofactor evidence="11 12">
        <name>FAD</name>
        <dbReference type="ChEBI" id="CHEBI:57692"/>
    </cofactor>
    <text evidence="11 12">Binds 1 FAD per subunit.</text>
</comment>
<keyword evidence="4 11" id="KW-0001">2Fe-2S</keyword>
<dbReference type="GO" id="GO:0009055">
    <property type="term" value="F:electron transfer activity"/>
    <property type="evidence" value="ECO:0007669"/>
    <property type="project" value="UniProtKB-UniRule"/>
</dbReference>
<feature type="domain" description="FAD-binding FR-type" evidence="14">
    <location>
        <begin position="1"/>
        <end position="101"/>
    </location>
</feature>
<name>A0A9D1CRE5_9FIRM</name>
<evidence type="ECO:0000313" key="16">
    <source>
        <dbReference type="Proteomes" id="UP000886887"/>
    </source>
</evidence>
<feature type="binding site" evidence="11 12">
    <location>
        <begin position="76"/>
        <end position="77"/>
    </location>
    <ligand>
        <name>FAD</name>
        <dbReference type="ChEBI" id="CHEBI:57692"/>
    </ligand>
</feature>
<gene>
    <name evidence="11" type="primary">pyrK</name>
    <name evidence="15" type="ORF">IAB73_10265</name>
</gene>
<dbReference type="InterPro" id="IPR039261">
    <property type="entry name" value="FNR_nucleotide-bd"/>
</dbReference>
<evidence type="ECO:0000256" key="12">
    <source>
        <dbReference type="PIRSR" id="PIRSR006816-1"/>
    </source>
</evidence>
<dbReference type="Gene3D" id="3.40.50.80">
    <property type="entry name" value="Nucleotide-binding domain of ferredoxin-NADP reductase (FNR) module"/>
    <property type="match status" value="1"/>
</dbReference>
<comment type="pathway">
    <text evidence="11">Pyrimidine metabolism; UMP biosynthesis via de novo pathway; orotate from (S)-dihydroorotate (NAD(+) route): step 1/1.</text>
</comment>
<dbReference type="InterPro" id="IPR012165">
    <property type="entry name" value="Cyt_c3_hydrogenase_gsu"/>
</dbReference>
<evidence type="ECO:0000256" key="1">
    <source>
        <dbReference type="ARBA" id="ARBA00006422"/>
    </source>
</evidence>
<dbReference type="Pfam" id="PF10418">
    <property type="entry name" value="DHODB_Fe-S_bind"/>
    <property type="match status" value="1"/>
</dbReference>
<accession>A0A9D1CRE5</accession>
<dbReference type="HAMAP" id="MF_01211">
    <property type="entry name" value="DHODB_Fe_S_bind"/>
    <property type="match status" value="1"/>
</dbReference>
<comment type="caution">
    <text evidence="11">Lacks conserved residue(s) required for the propagation of feature annotation.</text>
</comment>
<evidence type="ECO:0000256" key="7">
    <source>
        <dbReference type="ARBA" id="ARBA00022975"/>
    </source>
</evidence>
<keyword evidence="5 11" id="KW-0479">Metal-binding</keyword>
<dbReference type="PROSITE" id="PS51384">
    <property type="entry name" value="FAD_FR"/>
    <property type="match status" value="1"/>
</dbReference>
<dbReference type="GO" id="GO:0050660">
    <property type="term" value="F:flavin adenine dinucleotide binding"/>
    <property type="evidence" value="ECO:0007669"/>
    <property type="project" value="InterPro"/>
</dbReference>
<dbReference type="EMBL" id="DVFJ01000036">
    <property type="protein sequence ID" value="HIQ72575.1"/>
    <property type="molecule type" value="Genomic_DNA"/>
</dbReference>
<evidence type="ECO:0000256" key="4">
    <source>
        <dbReference type="ARBA" id="ARBA00022714"/>
    </source>
</evidence>
<dbReference type="InterPro" id="IPR017927">
    <property type="entry name" value="FAD-bd_FR_type"/>
</dbReference>
<feature type="binding site" evidence="11 13">
    <location>
        <position position="226"/>
    </location>
    <ligand>
        <name>[2Fe-2S] cluster</name>
        <dbReference type="ChEBI" id="CHEBI:190135"/>
    </ligand>
</feature>
<dbReference type="CDD" id="cd06218">
    <property type="entry name" value="DHOD_e_trans"/>
    <property type="match status" value="1"/>
</dbReference>
<keyword evidence="7 11" id="KW-0665">Pyrimidine biosynthesis</keyword>
<dbReference type="GO" id="GO:0046872">
    <property type="term" value="F:metal ion binding"/>
    <property type="evidence" value="ECO:0007669"/>
    <property type="project" value="UniProtKB-KW"/>
</dbReference>
<dbReference type="InterPro" id="IPR019480">
    <property type="entry name" value="Dihydroorotate_DH_Fe-S-bd"/>
</dbReference>
<feature type="binding site" evidence="11 12">
    <location>
        <begin position="52"/>
        <end position="55"/>
    </location>
    <ligand>
        <name>FAD</name>
        <dbReference type="ChEBI" id="CHEBI:57692"/>
    </ligand>
</feature>
<evidence type="ECO:0000256" key="3">
    <source>
        <dbReference type="ARBA" id="ARBA00022630"/>
    </source>
</evidence>
<dbReference type="InterPro" id="IPR008333">
    <property type="entry name" value="Cbr1-like_FAD-bd_dom"/>
</dbReference>
<dbReference type="SUPFAM" id="SSF52343">
    <property type="entry name" value="Ferredoxin reductase-like, C-terminal NADP-linked domain"/>
    <property type="match status" value="1"/>
</dbReference>
<dbReference type="GO" id="GO:0044205">
    <property type="term" value="P:'de novo' UMP biosynthetic process"/>
    <property type="evidence" value="ECO:0007669"/>
    <property type="project" value="UniProtKB-UniRule"/>
</dbReference>
<keyword evidence="2 11" id="KW-0813">Transport</keyword>
<organism evidence="15 16">
    <name type="scientific">Candidatus Onthenecus intestinigallinarum</name>
    <dbReference type="NCBI Taxonomy" id="2840875"/>
    <lineage>
        <taxon>Bacteria</taxon>
        <taxon>Bacillati</taxon>
        <taxon>Bacillota</taxon>
        <taxon>Clostridia</taxon>
        <taxon>Eubacteriales</taxon>
        <taxon>Candidatus Onthenecus</taxon>
    </lineage>
</organism>
<dbReference type="GO" id="GO:0051537">
    <property type="term" value="F:2 iron, 2 sulfur cluster binding"/>
    <property type="evidence" value="ECO:0007669"/>
    <property type="project" value="UniProtKB-KW"/>
</dbReference>
<evidence type="ECO:0000313" key="15">
    <source>
        <dbReference type="EMBL" id="HIQ72575.1"/>
    </source>
</evidence>
<evidence type="ECO:0000256" key="11">
    <source>
        <dbReference type="HAMAP-Rule" id="MF_01211"/>
    </source>
</evidence>
<dbReference type="SUPFAM" id="SSF63380">
    <property type="entry name" value="Riboflavin synthase domain-like"/>
    <property type="match status" value="1"/>
</dbReference>
<protein>
    <recommendedName>
        <fullName evidence="11">Dihydroorotate dehydrogenase B (NAD(+)), electron transfer subunit</fullName>
    </recommendedName>
    <alternativeName>
        <fullName evidence="11">Dihydroorotate oxidase B, electron transfer subunit</fullName>
    </alternativeName>
</protein>
<dbReference type="Pfam" id="PF00970">
    <property type="entry name" value="FAD_binding_6"/>
    <property type="match status" value="1"/>
</dbReference>
<proteinExistence type="inferred from homology"/>
<feature type="binding site" evidence="11 13">
    <location>
        <position position="218"/>
    </location>
    <ligand>
        <name>[2Fe-2S] cluster</name>
        <dbReference type="ChEBI" id="CHEBI:190135"/>
    </ligand>
</feature>
<comment type="function">
    <text evidence="11">Responsible for channeling the electrons from the oxidation of dihydroorotate from the FMN redox center in the PyrD type B subunit to the ultimate electron acceptor NAD(+).</text>
</comment>
<keyword evidence="6 11" id="KW-0274">FAD</keyword>
<comment type="subunit">
    <text evidence="11">Heterotetramer of 2 PyrK and 2 PyrD type B subunits.</text>
</comment>
<dbReference type="PIRSF" id="PIRSF006816">
    <property type="entry name" value="Cyc3_hyd_g"/>
    <property type="match status" value="1"/>
</dbReference>
<feature type="binding site" evidence="11 13">
    <location>
        <position position="242"/>
    </location>
    <ligand>
        <name>[2Fe-2S] cluster</name>
        <dbReference type="ChEBI" id="CHEBI:190135"/>
    </ligand>
</feature>
<evidence type="ECO:0000256" key="8">
    <source>
        <dbReference type="ARBA" id="ARBA00022982"/>
    </source>
</evidence>
<dbReference type="AlphaFoldDB" id="A0A9D1CRE5"/>
<dbReference type="InterPro" id="IPR023455">
    <property type="entry name" value="Dihydroorotate_DHASE_ETsu"/>
</dbReference>
<evidence type="ECO:0000256" key="10">
    <source>
        <dbReference type="ARBA" id="ARBA00023014"/>
    </source>
</evidence>
<dbReference type="PANTHER" id="PTHR43513:SF3">
    <property type="entry name" value="DIHYDROOROTATE DEHYDROGENASE B (NAD(+)), ELECTRON TRANSFER SUBUNIT-RELATED"/>
    <property type="match status" value="1"/>
</dbReference>
<evidence type="ECO:0000256" key="2">
    <source>
        <dbReference type="ARBA" id="ARBA00022448"/>
    </source>
</evidence>
<dbReference type="Gene3D" id="2.10.240.10">
    <property type="entry name" value="Dihydroorotate dehydrogenase, electron transfer subunit"/>
    <property type="match status" value="1"/>
</dbReference>
<sequence length="257" mass="26868">MEQTIAKVLRCEDIAQDIFLLELSAPGIARSAAPGQFVHVAVPGAGANILRRPISLMGFDAGTGTLSMAIQVKGEGTKRLRALHPGDTVDVLGPIGRGFELRGARRAFFIGGGVGVAPVRGALDAFSGACACEAFFGYRGKAFAYGLDGLSCPVHVATDDGTLGEHGIITAPLLRALDAGAPDMMFACGPAPMLRAVQRIALERNIPCQLSLEERMGCGLGACLVCNCKVRAADGFDYRRVCVDGPVFDAGEVLFDD</sequence>
<dbReference type="InterPro" id="IPR050353">
    <property type="entry name" value="PyrK_electron_transfer"/>
</dbReference>
<reference evidence="15" key="2">
    <citation type="journal article" date="2021" name="PeerJ">
        <title>Extensive microbial diversity within the chicken gut microbiome revealed by metagenomics and culture.</title>
        <authorList>
            <person name="Gilroy R."/>
            <person name="Ravi A."/>
            <person name="Getino M."/>
            <person name="Pursley I."/>
            <person name="Horton D.L."/>
            <person name="Alikhan N.F."/>
            <person name="Baker D."/>
            <person name="Gharbi K."/>
            <person name="Hall N."/>
            <person name="Watson M."/>
            <person name="Adriaenssens E.M."/>
            <person name="Foster-Nyarko E."/>
            <person name="Jarju S."/>
            <person name="Secka A."/>
            <person name="Antonio M."/>
            <person name="Oren A."/>
            <person name="Chaudhuri R.R."/>
            <person name="La Ragione R."/>
            <person name="Hildebrand F."/>
            <person name="Pallen M.J."/>
        </authorList>
    </citation>
    <scope>NUCLEOTIDE SEQUENCE</scope>
    <source>
        <strain evidence="15">ChiSxjej2B14-6234</strain>
    </source>
</reference>
<keyword evidence="3 11" id="KW-0285">Flavoprotein</keyword>
<evidence type="ECO:0000256" key="6">
    <source>
        <dbReference type="ARBA" id="ARBA00022827"/>
    </source>
</evidence>
<dbReference type="PANTHER" id="PTHR43513">
    <property type="entry name" value="DIHYDROOROTATE DEHYDROGENASE B (NAD(+)), ELECTRON TRANSFER SUBUNIT"/>
    <property type="match status" value="1"/>
</dbReference>